<dbReference type="SUPFAM" id="SSF51735">
    <property type="entry name" value="NAD(P)-binding Rossmann-fold domains"/>
    <property type="match status" value="1"/>
</dbReference>
<evidence type="ECO:0008006" key="2">
    <source>
        <dbReference type="Google" id="ProtNLM"/>
    </source>
</evidence>
<name>A0A382Z7E4_9ZZZZ</name>
<organism evidence="1">
    <name type="scientific">marine metagenome</name>
    <dbReference type="NCBI Taxonomy" id="408172"/>
    <lineage>
        <taxon>unclassified sequences</taxon>
        <taxon>metagenomes</taxon>
        <taxon>ecological metagenomes</taxon>
    </lineage>
</organism>
<proteinExistence type="predicted"/>
<accession>A0A382Z7E4</accession>
<dbReference type="EMBL" id="UINC01181630">
    <property type="protein sequence ID" value="SVD91411.1"/>
    <property type="molecule type" value="Genomic_DNA"/>
</dbReference>
<sequence>TNIENEINAFEIENSNIIMANKIYRAAHEANIKRVIVASSNHAADWYEHYEVHNKKRDMVGSDLLPYSDNFYGWSKASYELLSIPYASGKFGKKLEFIHVRIGYPREITEDLKFSSSFQNQFIKGKNGTGVINLKRHLGAYISSRDLTQLFDKAISVNKVKGNIENVPFLVVYGVSDNTRRFWSLDTAKQYLNYSPKDDSEVKFSELIKNVFDKNNWRSKLG</sequence>
<feature type="non-terminal residue" evidence="1">
    <location>
        <position position="1"/>
    </location>
</feature>
<protein>
    <recommendedName>
        <fullName evidence="2">NAD-dependent epimerase/dehydratase domain-containing protein</fullName>
    </recommendedName>
</protein>
<dbReference type="InterPro" id="IPR036291">
    <property type="entry name" value="NAD(P)-bd_dom_sf"/>
</dbReference>
<gene>
    <name evidence="1" type="ORF">METZ01_LOCUS444265</name>
</gene>
<dbReference type="Gene3D" id="3.40.50.720">
    <property type="entry name" value="NAD(P)-binding Rossmann-like Domain"/>
    <property type="match status" value="1"/>
</dbReference>
<dbReference type="AlphaFoldDB" id="A0A382Z7E4"/>
<evidence type="ECO:0000313" key="1">
    <source>
        <dbReference type="EMBL" id="SVD91411.1"/>
    </source>
</evidence>
<reference evidence="1" key="1">
    <citation type="submission" date="2018-05" db="EMBL/GenBank/DDBJ databases">
        <authorList>
            <person name="Lanie J.A."/>
            <person name="Ng W.-L."/>
            <person name="Kazmierczak K.M."/>
            <person name="Andrzejewski T.M."/>
            <person name="Davidsen T.M."/>
            <person name="Wayne K.J."/>
            <person name="Tettelin H."/>
            <person name="Glass J.I."/>
            <person name="Rusch D."/>
            <person name="Podicherti R."/>
            <person name="Tsui H.-C.T."/>
            <person name="Winkler M.E."/>
        </authorList>
    </citation>
    <scope>NUCLEOTIDE SEQUENCE</scope>
</reference>